<dbReference type="GO" id="GO:0016151">
    <property type="term" value="F:nickel cation binding"/>
    <property type="evidence" value="ECO:0007669"/>
    <property type="project" value="UniProtKB-UniRule"/>
</dbReference>
<evidence type="ECO:0000313" key="4">
    <source>
        <dbReference type="EMBL" id="PXX81847.1"/>
    </source>
</evidence>
<dbReference type="GO" id="GO:0005737">
    <property type="term" value="C:cytoplasm"/>
    <property type="evidence" value="ECO:0007669"/>
    <property type="project" value="UniProtKB-SubCell"/>
</dbReference>
<dbReference type="Pfam" id="PF01730">
    <property type="entry name" value="UreF"/>
    <property type="match status" value="1"/>
</dbReference>
<dbReference type="PANTHER" id="PTHR33620:SF1">
    <property type="entry name" value="UREASE ACCESSORY PROTEIN F"/>
    <property type="match status" value="1"/>
</dbReference>
<dbReference type="EMBL" id="QJKI01000001">
    <property type="protein sequence ID" value="PXX81847.1"/>
    <property type="molecule type" value="Genomic_DNA"/>
</dbReference>
<proteinExistence type="inferred from homology"/>
<comment type="caution">
    <text evidence="4">The sequence shown here is derived from an EMBL/GenBank/DDBJ whole genome shotgun (WGS) entry which is preliminary data.</text>
</comment>
<evidence type="ECO:0000256" key="2">
    <source>
        <dbReference type="ARBA" id="ARBA00023186"/>
    </source>
</evidence>
<sequence length="226" mass="24440">MTPLAALQCLRLASPGLPIGAYSYSQGLETAIDLGQIHDRASAEHWLRGLLAGPVSRYDAPMLARAHRASAANDAPALVALNQTLLASRDSREQRQESVQMGYSLRQLLAALPETASQPLPAALQDGELAFLLAYGWAGCRLGLDEATVVQAYLWGWLENQVMVLMKALPMGQTAGQQLMSALLPALAAASEQALTLPDARLSAFAPMQSWMALRHETQYSRLFRS</sequence>
<evidence type="ECO:0000256" key="3">
    <source>
        <dbReference type="HAMAP-Rule" id="MF_01385"/>
    </source>
</evidence>
<keyword evidence="2 3" id="KW-0143">Chaperone</keyword>
<dbReference type="PIRSF" id="PIRSF009467">
    <property type="entry name" value="Ureas_acces_UreF"/>
    <property type="match status" value="1"/>
</dbReference>
<dbReference type="InterPro" id="IPR002639">
    <property type="entry name" value="UreF"/>
</dbReference>
<comment type="subcellular location">
    <subcellularLocation>
        <location evidence="3">Cytoplasm</location>
    </subcellularLocation>
</comment>
<keyword evidence="3" id="KW-0963">Cytoplasm</keyword>
<dbReference type="RefSeq" id="WP_110389179.1">
    <property type="nucleotide sequence ID" value="NZ_CALCOA010000176.1"/>
</dbReference>
<dbReference type="HAMAP" id="MF_01385">
    <property type="entry name" value="UreF"/>
    <property type="match status" value="1"/>
</dbReference>
<reference evidence="4 5" key="1">
    <citation type="submission" date="2018-05" db="EMBL/GenBank/DDBJ databases">
        <title>Genomic Encyclopedia of Type Strains, Phase IV (KMG-IV): sequencing the most valuable type-strain genomes for metagenomic binning, comparative biology and taxonomic classification.</title>
        <authorList>
            <person name="Goeker M."/>
        </authorList>
    </citation>
    <scope>NUCLEOTIDE SEQUENCE [LARGE SCALE GENOMIC DNA]</scope>
    <source>
        <strain evidence="4 5">DSM 29661</strain>
    </source>
</reference>
<dbReference type="Gene3D" id="1.10.4190.10">
    <property type="entry name" value="Urease accessory protein UreF"/>
    <property type="match status" value="1"/>
</dbReference>
<protein>
    <recommendedName>
        <fullName evidence="3">Urease accessory protein UreF</fullName>
    </recommendedName>
</protein>
<comment type="similarity">
    <text evidence="3">Belongs to the UreF family.</text>
</comment>
<keyword evidence="1 3" id="KW-0996">Nickel insertion</keyword>
<accession>A0A318LJG1</accession>
<dbReference type="InterPro" id="IPR038277">
    <property type="entry name" value="UreF_sf"/>
</dbReference>
<organism evidence="4 5">
    <name type="scientific">Rivihabitans pingtungensis</name>
    <dbReference type="NCBI Taxonomy" id="1054498"/>
    <lineage>
        <taxon>Bacteria</taxon>
        <taxon>Pseudomonadati</taxon>
        <taxon>Pseudomonadota</taxon>
        <taxon>Betaproteobacteria</taxon>
        <taxon>Neisseriales</taxon>
        <taxon>Aquaspirillaceae</taxon>
        <taxon>Rivihabitans</taxon>
    </lineage>
</organism>
<dbReference type="Proteomes" id="UP000247555">
    <property type="component" value="Unassembled WGS sequence"/>
</dbReference>
<comment type="function">
    <text evidence="3">Required for maturation of urease via the functional incorporation of the urease nickel metallocenter.</text>
</comment>
<gene>
    <name evidence="3" type="primary">ureF</name>
    <name evidence="4" type="ORF">DFR34_10176</name>
</gene>
<dbReference type="AlphaFoldDB" id="A0A318LJG1"/>
<dbReference type="PANTHER" id="PTHR33620">
    <property type="entry name" value="UREASE ACCESSORY PROTEIN F"/>
    <property type="match status" value="1"/>
</dbReference>
<keyword evidence="5" id="KW-1185">Reference proteome</keyword>
<name>A0A318LJG1_9NEIS</name>
<evidence type="ECO:0000256" key="1">
    <source>
        <dbReference type="ARBA" id="ARBA00022988"/>
    </source>
</evidence>
<comment type="subunit">
    <text evidence="3">UreD, UreF and UreG form a complex that acts as a GTP-hydrolysis-dependent molecular chaperone, activating the urease apoprotein by helping to assemble the nickel containing metallocenter of UreC. The UreE protein probably delivers the nickel.</text>
</comment>
<dbReference type="OrthoDB" id="9798772at2"/>
<evidence type="ECO:0000313" key="5">
    <source>
        <dbReference type="Proteomes" id="UP000247555"/>
    </source>
</evidence>